<evidence type="ECO:0000313" key="2">
    <source>
        <dbReference type="Proteomes" id="UP000002255"/>
    </source>
</evidence>
<dbReference type="AlphaFoldDB" id="D1BTK1"/>
<protein>
    <submittedName>
        <fullName evidence="1">Uncharacterized protein</fullName>
    </submittedName>
</protein>
<dbReference type="OrthoDB" id="8957677at2"/>
<gene>
    <name evidence="1" type="ordered locus">Xcel_1961</name>
</gene>
<dbReference type="eggNOG" id="ENOG50334AT">
    <property type="taxonomic scope" value="Bacteria"/>
</dbReference>
<dbReference type="STRING" id="446471.Xcel_1961"/>
<evidence type="ECO:0000313" key="1">
    <source>
        <dbReference type="EMBL" id="ACZ30980.1"/>
    </source>
</evidence>
<name>D1BTK1_XYLCX</name>
<proteinExistence type="predicted"/>
<dbReference type="EMBL" id="CP001821">
    <property type="protein sequence ID" value="ACZ30980.1"/>
    <property type="molecule type" value="Genomic_DNA"/>
</dbReference>
<reference evidence="2" key="1">
    <citation type="submission" date="2009-11" db="EMBL/GenBank/DDBJ databases">
        <title>The complete chromosome of Xylanimonas cellulosilytica DSM 15894.</title>
        <authorList>
            <consortium name="US DOE Joint Genome Institute (JGI-PGF)"/>
            <person name="Lucas S."/>
            <person name="Copeland A."/>
            <person name="Lapidus A."/>
            <person name="Glavina del Rio T."/>
            <person name="Dalin E."/>
            <person name="Tice H."/>
            <person name="Bruce D."/>
            <person name="Goodwin L."/>
            <person name="Pitluck S."/>
            <person name="Kyrpides N."/>
            <person name="Mavromatis K."/>
            <person name="Ivanova N."/>
            <person name="Mikhailova N."/>
            <person name="Foster B."/>
            <person name="Clum A."/>
            <person name="Brettin T."/>
            <person name="Detter J.C."/>
            <person name="Han C."/>
            <person name="Larimer F."/>
            <person name="Land M."/>
            <person name="Hauser L."/>
            <person name="Markowitz V."/>
            <person name="Cheng J.F."/>
            <person name="Hugenholtz P."/>
            <person name="Woyke T."/>
            <person name="Wu D."/>
            <person name="Gehrich-Schroeter G."/>
            <person name="Schneider S."/>
            <person name="Pukall S.R."/>
            <person name="Klenk H.P."/>
            <person name="Eisen J.A."/>
        </authorList>
    </citation>
    <scope>NUCLEOTIDE SEQUENCE [LARGE SCALE GENOMIC DNA]</scope>
    <source>
        <strain evidence="2">DSM 15894 / CECT 5975 / LMG 20990 / XIL07</strain>
    </source>
</reference>
<keyword evidence="2" id="KW-1185">Reference proteome</keyword>
<accession>D1BTK1</accession>
<dbReference type="Proteomes" id="UP000002255">
    <property type="component" value="Chromosome"/>
</dbReference>
<dbReference type="RefSeq" id="WP_012878722.1">
    <property type="nucleotide sequence ID" value="NC_013530.1"/>
</dbReference>
<dbReference type="KEGG" id="xce:Xcel_1961"/>
<reference evidence="1 2" key="2">
    <citation type="journal article" date="2010" name="Stand. Genomic Sci.">
        <title>Complete genome sequence of Xylanimonas cellulosilytica type strain (XIL07).</title>
        <authorList>
            <person name="Foster B."/>
            <person name="Pukall R."/>
            <person name="Abt B."/>
            <person name="Nolan M."/>
            <person name="Glavina Del Rio T."/>
            <person name="Chen F."/>
            <person name="Lucas S."/>
            <person name="Tice H."/>
            <person name="Pitluck S."/>
            <person name="Cheng J.-F."/>
            <person name="Chertkov O."/>
            <person name="Brettin T."/>
            <person name="Han C."/>
            <person name="Detter J.C."/>
            <person name="Bruce D."/>
            <person name="Goodwin L."/>
            <person name="Ivanova N."/>
            <person name="Mavromatis K."/>
            <person name="Pati A."/>
            <person name="Mikhailova N."/>
            <person name="Chen A."/>
            <person name="Palaniappan K."/>
            <person name="Land M."/>
            <person name="Hauser L."/>
            <person name="Chang Y.-J."/>
            <person name="Jeffries C.D."/>
            <person name="Chain P."/>
            <person name="Rohde M."/>
            <person name="Goeker M."/>
            <person name="Bristow J."/>
            <person name="Eisen J.A."/>
            <person name="Markowitz V."/>
            <person name="Hugenholtz P."/>
            <person name="Kyrpides N.C."/>
            <person name="Klenk H.-P."/>
            <person name="Lapidus A."/>
        </authorList>
    </citation>
    <scope>NUCLEOTIDE SEQUENCE [LARGE SCALE GENOMIC DNA]</scope>
    <source>
        <strain evidence="2">DSM 15894 / CECT 5975 / LMG 20990 / XIL07</strain>
    </source>
</reference>
<dbReference type="HOGENOM" id="CLU_711622_0_0_11"/>
<sequence length="388" mass="41422">MVLTTVIVDDVARTLNLVGPRPSGHVRQAVVWAALVDELTGTPVTGRVRVTGSTPGLSACSHRPSGVAGLVGVPSRTFPRLDAQPYPVDVQLVADGYLPWTATVDVPEQAGFPEMFDAVRLGEVRLRRRPVQLEVYVVRLTGADRLEPVAGARVEITRVWRTVAAQATVGEAPRMLSLRQGVAQAWPTGTELESVLLMPDPSPEARLARGTAAGERRLELDRLGTFATGDVVRLDKSDPERLELLRVEVPPGADQPASPATLTTSIPTRVRHAAGADAHRFLAPVSADPDATLTELAAPGDTTVFVDDLSSLQDQDIVRASGPGSADEYLDSRKYRAVTDAAGRARLPELARVAFVEVTATAGVQSTSARLAPDYSRRSDVLHLVLPS</sequence>
<organism evidence="1 2">
    <name type="scientific">Xylanimonas cellulosilytica (strain DSM 15894 / JCM 12276 / CECT 5975 / KCTC 9989 / LMG 20990 / NBRC 107835 / XIL07)</name>
    <dbReference type="NCBI Taxonomy" id="446471"/>
    <lineage>
        <taxon>Bacteria</taxon>
        <taxon>Bacillati</taxon>
        <taxon>Actinomycetota</taxon>
        <taxon>Actinomycetes</taxon>
        <taxon>Micrococcales</taxon>
        <taxon>Promicromonosporaceae</taxon>
        <taxon>Xylanimonas</taxon>
    </lineage>
</organism>